<evidence type="ECO:0000313" key="1">
    <source>
        <dbReference type="EMBL" id="KKU98350.1"/>
    </source>
</evidence>
<dbReference type="AlphaFoldDB" id="A0A0G1XVK6"/>
<dbReference type="Proteomes" id="UP000034600">
    <property type="component" value="Unassembled WGS sequence"/>
</dbReference>
<dbReference type="EMBL" id="LCPO01000028">
    <property type="protein sequence ID" value="KKU98350.1"/>
    <property type="molecule type" value="Genomic_DNA"/>
</dbReference>
<organism evidence="1 2">
    <name type="scientific">Candidatus Jorgensenbacteria bacterium GW2011_GWC1_48_8</name>
    <dbReference type="NCBI Taxonomy" id="1618666"/>
    <lineage>
        <taxon>Bacteria</taxon>
        <taxon>Candidatus Joergenseniibacteriota</taxon>
    </lineage>
</organism>
<proteinExistence type="predicted"/>
<comment type="caution">
    <text evidence="1">The sequence shown here is derived from an EMBL/GenBank/DDBJ whole genome shotgun (WGS) entry which is preliminary data.</text>
</comment>
<evidence type="ECO:0000313" key="2">
    <source>
        <dbReference type="Proteomes" id="UP000034600"/>
    </source>
</evidence>
<protein>
    <submittedName>
        <fullName evidence="1">Uncharacterized protein</fullName>
    </submittedName>
</protein>
<sequence>MKPIYGENRLLIEIMVMYEMKSTIEKWIGENFYE</sequence>
<accession>A0A0G1XVK6</accession>
<name>A0A0G1XVK6_9BACT</name>
<gene>
    <name evidence="1" type="ORF">UY32_C0028G0009</name>
</gene>
<reference evidence="1 2" key="1">
    <citation type="journal article" date="2015" name="Nature">
        <title>rRNA introns, odd ribosomes, and small enigmatic genomes across a large radiation of phyla.</title>
        <authorList>
            <person name="Brown C.T."/>
            <person name="Hug L.A."/>
            <person name="Thomas B.C."/>
            <person name="Sharon I."/>
            <person name="Castelle C.J."/>
            <person name="Singh A."/>
            <person name="Wilkins M.J."/>
            <person name="Williams K.H."/>
            <person name="Banfield J.F."/>
        </authorList>
    </citation>
    <scope>NUCLEOTIDE SEQUENCE [LARGE SCALE GENOMIC DNA]</scope>
</reference>